<dbReference type="EMBL" id="VDGT01000005">
    <property type="protein sequence ID" value="TNM31735.1"/>
    <property type="molecule type" value="Genomic_DNA"/>
</dbReference>
<keyword evidence="3" id="KW-1185">Reference proteome</keyword>
<dbReference type="Proteomes" id="UP000311713">
    <property type="component" value="Unassembled WGS sequence"/>
</dbReference>
<proteinExistence type="predicted"/>
<reference evidence="2 3" key="1">
    <citation type="submission" date="2019-06" db="EMBL/GenBank/DDBJ databases">
        <title>Draft genome of Streptomyces sedi sp. JCM16909.</title>
        <authorList>
            <person name="Klykleung N."/>
            <person name="Tanasupawat S."/>
            <person name="Kudo T."/>
            <person name="Yuki M."/>
            <person name="Ohkuma M."/>
        </authorList>
    </citation>
    <scope>NUCLEOTIDE SEQUENCE [LARGE SCALE GENOMIC DNA]</scope>
    <source>
        <strain evidence="2 3">JCM 16909</strain>
    </source>
</reference>
<evidence type="ECO:0000313" key="2">
    <source>
        <dbReference type="EMBL" id="TNM31735.1"/>
    </source>
</evidence>
<sequence>MAGGDVDLNPDGMREAESAAGGSGELGAMREKFIGIASARGLFGSVPGGAEAEGALESAARTMLSELEAAGLTVGDIQSSAGEAAGIADETDAAAGQRLAGAQEAVGYFDGLMNSGEGGGGEFRELY</sequence>
<organism evidence="2 3">
    <name type="scientific">Streptomyces sedi</name>
    <dbReference type="NCBI Taxonomy" id="555059"/>
    <lineage>
        <taxon>Bacteria</taxon>
        <taxon>Bacillati</taxon>
        <taxon>Actinomycetota</taxon>
        <taxon>Actinomycetes</taxon>
        <taxon>Kitasatosporales</taxon>
        <taxon>Streptomycetaceae</taxon>
        <taxon>Streptomyces</taxon>
    </lineage>
</organism>
<dbReference type="AlphaFoldDB" id="A0A5C4V7X7"/>
<protein>
    <submittedName>
        <fullName evidence="2">Uncharacterized protein</fullName>
    </submittedName>
</protein>
<gene>
    <name evidence="2" type="ORF">FH715_09345</name>
</gene>
<name>A0A5C4V7X7_9ACTN</name>
<feature type="region of interest" description="Disordered" evidence="1">
    <location>
        <begin position="1"/>
        <end position="24"/>
    </location>
</feature>
<evidence type="ECO:0000256" key="1">
    <source>
        <dbReference type="SAM" id="MobiDB-lite"/>
    </source>
</evidence>
<comment type="caution">
    <text evidence="2">The sequence shown here is derived from an EMBL/GenBank/DDBJ whole genome shotgun (WGS) entry which is preliminary data.</text>
</comment>
<evidence type="ECO:0000313" key="3">
    <source>
        <dbReference type="Proteomes" id="UP000311713"/>
    </source>
</evidence>
<accession>A0A5C4V7X7</accession>
<dbReference type="RefSeq" id="WP_139642822.1">
    <property type="nucleotide sequence ID" value="NZ_BAAAZS010000024.1"/>
</dbReference>